<dbReference type="KEGG" id="clup:CLUP02_14470"/>
<sequence length="712" mass="75431">MFENLCTLPLSAEVFTQVLHPTEPLLTVGLSTGHVETFRLPSSGDNESEASDDPDTSITSTGRGAIDSVWRTRRHKGSCRALAYSHDGSALYSAGTDGLIKHFSPTTGKVISKVIIPSSNKQIDAPTLMHVLSPQSLLLGCDSGAMHIFDLRDGVPSAKPAQTHFPHSDYVSAIVPLPPSAESTSGFSKQWVSIGGTTLAVTDVRRGVLVRSDDQEDELLSAAYVPGLGPKNNRNNGIVAVGSGSGVVTVWDKGAWDDQQERIIVDGGKSGGESLDALALVPEELGLGKKLVVGLGDGSLRVVDLVTREVDKSLNLRHDDVEGPPYAMDDAINPFVFGITTPKVLFGLGTANELLSELKSRKLSKPLIICSPSRTSLAKTIQDNLREGGFSDSDILDTAIVHNPSDIIGPAVDRAQGRDVLVSVGGGSAVGLGKAIALRTNMPQVAIPTTYSGSEMTPIIGETKDGKKTSTTDHKILPKVVIYDVSLTMDLPVKVSGPSGLNAMAHSCRPLTPSVNLKLELTYDPVEALYSRQASPLTDHFALESIRALSSALPVLVSDPFSVEARTSALYGAFLAGLLAAATGIALQHKLAHAAGGTLNLPHAETHSIFLPHSMAFNAHAFPEATITKLSSALAQSTENSTAGIVAGLNQLLRILNIPTGLKEIGMQEKDIDRVADVASDEPYWNPRPLEKAAIREIIRRAWAGEQAKTDL</sequence>
<dbReference type="SUPFAM" id="SSF56796">
    <property type="entry name" value="Dehydroquinate synthase-like"/>
    <property type="match status" value="1"/>
</dbReference>
<dbReference type="GO" id="GO:0004022">
    <property type="term" value="F:alcohol dehydrogenase (NAD+) activity"/>
    <property type="evidence" value="ECO:0007669"/>
    <property type="project" value="TreeGrafter"/>
</dbReference>
<dbReference type="CDD" id="cd08177">
    <property type="entry name" value="MAR"/>
    <property type="match status" value="1"/>
</dbReference>
<dbReference type="InterPro" id="IPR034786">
    <property type="entry name" value="MAR"/>
</dbReference>
<dbReference type="AlphaFoldDB" id="A0A9Q8WMD5"/>
<dbReference type="Gene3D" id="1.20.1090.10">
    <property type="entry name" value="Dehydroquinate synthase-like - alpha domain"/>
    <property type="match status" value="1"/>
</dbReference>
<dbReference type="Pfam" id="PF00465">
    <property type="entry name" value="Fe-ADH"/>
    <property type="match status" value="1"/>
</dbReference>
<dbReference type="SUPFAM" id="SSF50978">
    <property type="entry name" value="WD40 repeat-like"/>
    <property type="match status" value="1"/>
</dbReference>
<dbReference type="InterPro" id="IPR001670">
    <property type="entry name" value="ADH_Fe/GldA"/>
</dbReference>
<accession>A0A9Q8WMD5</accession>
<evidence type="ECO:0000256" key="2">
    <source>
        <dbReference type="ARBA" id="ARBA00023027"/>
    </source>
</evidence>
<keyword evidence="7" id="KW-1185">Reference proteome</keyword>
<evidence type="ECO:0000259" key="5">
    <source>
        <dbReference type="Pfam" id="PF25137"/>
    </source>
</evidence>
<evidence type="ECO:0000313" key="6">
    <source>
        <dbReference type="EMBL" id="UQC88943.1"/>
    </source>
</evidence>
<reference evidence="6" key="1">
    <citation type="journal article" date="2021" name="Mol. Plant Microbe Interact.">
        <title>Complete Genome Sequence of the Plant-Pathogenic Fungus Colletotrichum lupini.</title>
        <authorList>
            <person name="Baroncelli R."/>
            <person name="Pensec F."/>
            <person name="Da Lio D."/>
            <person name="Boufleur T."/>
            <person name="Vicente I."/>
            <person name="Sarrocco S."/>
            <person name="Picot A."/>
            <person name="Baraldi E."/>
            <person name="Sukno S."/>
            <person name="Thon M."/>
            <person name="Le Floch G."/>
        </authorList>
    </citation>
    <scope>NUCLEOTIDE SEQUENCE</scope>
    <source>
        <strain evidence="6">IMI 504893</strain>
    </source>
</reference>
<dbReference type="PANTHER" id="PTHR11496:SF105">
    <property type="entry name" value="REDUCTASE, PUTATIVE (AFU_ORTHOLOGUE AFUA_6G07090)-RELATED"/>
    <property type="match status" value="1"/>
</dbReference>
<dbReference type="GO" id="GO:0005739">
    <property type="term" value="C:mitochondrion"/>
    <property type="evidence" value="ECO:0007669"/>
    <property type="project" value="TreeGrafter"/>
</dbReference>
<dbReference type="InterPro" id="IPR039697">
    <property type="entry name" value="Alcohol_dehydrogenase_Fe"/>
</dbReference>
<keyword evidence="1" id="KW-0560">Oxidoreductase</keyword>
<dbReference type="SMART" id="SM00320">
    <property type="entry name" value="WD40"/>
    <property type="match status" value="2"/>
</dbReference>
<evidence type="ECO:0000256" key="3">
    <source>
        <dbReference type="SAM" id="MobiDB-lite"/>
    </source>
</evidence>
<dbReference type="Gene3D" id="2.130.10.10">
    <property type="entry name" value="YVTN repeat-like/Quinoprotein amine dehydrogenase"/>
    <property type="match status" value="1"/>
</dbReference>
<dbReference type="PANTHER" id="PTHR11496">
    <property type="entry name" value="ALCOHOL DEHYDROGENASE"/>
    <property type="match status" value="1"/>
</dbReference>
<dbReference type="InterPro" id="IPR056798">
    <property type="entry name" value="ADH_Fe_C"/>
</dbReference>
<dbReference type="InterPro" id="IPR015943">
    <property type="entry name" value="WD40/YVTN_repeat-like_dom_sf"/>
</dbReference>
<dbReference type="GeneID" id="73348408"/>
<dbReference type="GO" id="GO:0046872">
    <property type="term" value="F:metal ion binding"/>
    <property type="evidence" value="ECO:0007669"/>
    <property type="project" value="InterPro"/>
</dbReference>
<dbReference type="EMBL" id="CP019479">
    <property type="protein sequence ID" value="UQC88943.1"/>
    <property type="molecule type" value="Genomic_DNA"/>
</dbReference>
<keyword evidence="2" id="KW-0520">NAD</keyword>
<dbReference type="Pfam" id="PF25137">
    <property type="entry name" value="ADH_Fe_C"/>
    <property type="match status" value="1"/>
</dbReference>
<dbReference type="RefSeq" id="XP_049150544.1">
    <property type="nucleotide sequence ID" value="XM_049293398.1"/>
</dbReference>
<dbReference type="InterPro" id="IPR001680">
    <property type="entry name" value="WD40_rpt"/>
</dbReference>
<proteinExistence type="predicted"/>
<dbReference type="InterPro" id="IPR036322">
    <property type="entry name" value="WD40_repeat_dom_sf"/>
</dbReference>
<gene>
    <name evidence="6" type="ORF">CLUP02_14470</name>
</gene>
<name>A0A9Q8WMD5_9PEZI</name>
<feature type="compositionally biased region" description="Acidic residues" evidence="3">
    <location>
        <begin position="46"/>
        <end position="55"/>
    </location>
</feature>
<feature type="domain" description="Alcohol dehydrogenase iron-type/glycerol dehydrogenase GldA" evidence="4">
    <location>
        <begin position="342"/>
        <end position="484"/>
    </location>
</feature>
<organism evidence="6 7">
    <name type="scientific">Colletotrichum lupini</name>
    <dbReference type="NCBI Taxonomy" id="145971"/>
    <lineage>
        <taxon>Eukaryota</taxon>
        <taxon>Fungi</taxon>
        <taxon>Dikarya</taxon>
        <taxon>Ascomycota</taxon>
        <taxon>Pezizomycotina</taxon>
        <taxon>Sordariomycetes</taxon>
        <taxon>Hypocreomycetidae</taxon>
        <taxon>Glomerellales</taxon>
        <taxon>Glomerellaceae</taxon>
        <taxon>Colletotrichum</taxon>
        <taxon>Colletotrichum acutatum species complex</taxon>
    </lineage>
</organism>
<dbReference type="Proteomes" id="UP000830671">
    <property type="component" value="Chromosome 7"/>
</dbReference>
<evidence type="ECO:0000256" key="1">
    <source>
        <dbReference type="ARBA" id="ARBA00023002"/>
    </source>
</evidence>
<feature type="domain" description="Fe-containing alcohol dehydrogenase-like C-terminal" evidence="5">
    <location>
        <begin position="526"/>
        <end position="703"/>
    </location>
</feature>
<dbReference type="Gene3D" id="3.40.50.1970">
    <property type="match status" value="1"/>
</dbReference>
<protein>
    <submittedName>
        <fullName evidence="6">WD repeat domain-containing protein jip5</fullName>
    </submittedName>
</protein>
<evidence type="ECO:0000313" key="7">
    <source>
        <dbReference type="Proteomes" id="UP000830671"/>
    </source>
</evidence>
<feature type="region of interest" description="Disordered" evidence="3">
    <location>
        <begin position="37"/>
        <end position="64"/>
    </location>
</feature>
<evidence type="ECO:0000259" key="4">
    <source>
        <dbReference type="Pfam" id="PF00465"/>
    </source>
</evidence>
<dbReference type="GO" id="GO:0018506">
    <property type="term" value="F:maleylacetate reductase activity"/>
    <property type="evidence" value="ECO:0007669"/>
    <property type="project" value="InterPro"/>
</dbReference>